<keyword evidence="2" id="KW-1185">Reference proteome</keyword>
<dbReference type="OrthoDB" id="10485687at2759"/>
<evidence type="ECO:0000313" key="1">
    <source>
        <dbReference type="EMBL" id="CAC5411685.1"/>
    </source>
</evidence>
<dbReference type="Proteomes" id="UP000507470">
    <property type="component" value="Unassembled WGS sequence"/>
</dbReference>
<name>A0A6J8DUY0_MYTCO</name>
<gene>
    <name evidence="1" type="ORF">MCOR_44741</name>
</gene>
<proteinExistence type="predicted"/>
<evidence type="ECO:0000313" key="2">
    <source>
        <dbReference type="Proteomes" id="UP000507470"/>
    </source>
</evidence>
<protein>
    <submittedName>
        <fullName evidence="1">Uncharacterized protein</fullName>
    </submittedName>
</protein>
<accession>A0A6J8DUY0</accession>
<reference evidence="1 2" key="1">
    <citation type="submission" date="2020-06" db="EMBL/GenBank/DDBJ databases">
        <authorList>
            <person name="Li R."/>
            <person name="Bekaert M."/>
        </authorList>
    </citation>
    <scope>NUCLEOTIDE SEQUENCE [LARGE SCALE GENOMIC DNA]</scope>
    <source>
        <strain evidence="2">wild</strain>
    </source>
</reference>
<sequence length="209" mass="23950">MHDTIFSKSNKGGAIVISKKAHYTKERSGQLNSIHYTEIQEPNLLLIKNKIQTQISRMFDNGEIDGITLDFLRGSSKEGPRLGRLFLLLKLHKLNRTSMHTPTVFSGFITGEAICHHRNNSNTENLKDTICKFKGHLKQRGYKGHEIHRDCESALNIERSELFRFKQESDKQIPLVFYEKQMSVDLITPLQDQAIVWVPPPPPDPHNPP</sequence>
<dbReference type="AlphaFoldDB" id="A0A6J8DUY0"/>
<dbReference type="EMBL" id="CACVKT020007902">
    <property type="protein sequence ID" value="CAC5411685.1"/>
    <property type="molecule type" value="Genomic_DNA"/>
</dbReference>
<organism evidence="1 2">
    <name type="scientific">Mytilus coruscus</name>
    <name type="common">Sea mussel</name>
    <dbReference type="NCBI Taxonomy" id="42192"/>
    <lineage>
        <taxon>Eukaryota</taxon>
        <taxon>Metazoa</taxon>
        <taxon>Spiralia</taxon>
        <taxon>Lophotrochozoa</taxon>
        <taxon>Mollusca</taxon>
        <taxon>Bivalvia</taxon>
        <taxon>Autobranchia</taxon>
        <taxon>Pteriomorphia</taxon>
        <taxon>Mytilida</taxon>
        <taxon>Mytiloidea</taxon>
        <taxon>Mytilidae</taxon>
        <taxon>Mytilinae</taxon>
        <taxon>Mytilus</taxon>
    </lineage>
</organism>